<dbReference type="Pfam" id="PF12804">
    <property type="entry name" value="NTP_transf_3"/>
    <property type="match status" value="1"/>
</dbReference>
<evidence type="ECO:0000313" key="4">
    <source>
        <dbReference type="Proteomes" id="UP000072421"/>
    </source>
</evidence>
<evidence type="ECO:0000313" key="3">
    <source>
        <dbReference type="EMBL" id="AMO97360.1"/>
    </source>
</evidence>
<evidence type="ECO:0000259" key="2">
    <source>
        <dbReference type="Pfam" id="PF12804"/>
    </source>
</evidence>
<keyword evidence="3" id="KW-0808">Transferase</keyword>
<dbReference type="CDD" id="cd04182">
    <property type="entry name" value="GT_2_like_f"/>
    <property type="match status" value="1"/>
</dbReference>
<dbReference type="PATRIC" id="fig|158899.10.peg.4721"/>
<dbReference type="EMBL" id="CP013232">
    <property type="protein sequence ID" value="AMO97360.1"/>
    <property type="molecule type" value="Genomic_DNA"/>
</dbReference>
<gene>
    <name evidence="3" type="ORF">CFter6_4779</name>
</gene>
<keyword evidence="1" id="KW-0460">Magnesium</keyword>
<feature type="domain" description="MobA-like NTP transferase" evidence="2">
    <location>
        <begin position="24"/>
        <end position="184"/>
    </location>
</feature>
<name>A0A127PHT0_9BURK</name>
<dbReference type="PANTHER" id="PTHR43777:SF1">
    <property type="entry name" value="MOLYBDENUM COFACTOR CYTIDYLYLTRANSFERASE"/>
    <property type="match status" value="1"/>
</dbReference>
<dbReference type="InterPro" id="IPR029044">
    <property type="entry name" value="Nucleotide-diphossugar_trans"/>
</dbReference>
<dbReference type="PANTHER" id="PTHR43777">
    <property type="entry name" value="MOLYBDENUM COFACTOR CYTIDYLYLTRANSFERASE"/>
    <property type="match status" value="1"/>
</dbReference>
<dbReference type="SUPFAM" id="SSF53448">
    <property type="entry name" value="Nucleotide-diphospho-sugar transferases"/>
    <property type="match status" value="1"/>
</dbReference>
<dbReference type="Gene3D" id="3.90.550.10">
    <property type="entry name" value="Spore Coat Polysaccharide Biosynthesis Protein SpsA, Chain A"/>
    <property type="match status" value="1"/>
</dbReference>
<accession>A0A127PHT0</accession>
<evidence type="ECO:0000256" key="1">
    <source>
        <dbReference type="ARBA" id="ARBA00022842"/>
    </source>
</evidence>
<protein>
    <submittedName>
        <fullName evidence="3">MobA-like NTP transferase domain protein</fullName>
    </submittedName>
</protein>
<dbReference type="InterPro" id="IPR025877">
    <property type="entry name" value="MobA-like_NTP_Trfase"/>
</dbReference>
<dbReference type="OrthoDB" id="5298793at2"/>
<dbReference type="AlphaFoldDB" id="A0A127PHT0"/>
<dbReference type="GO" id="GO:0016779">
    <property type="term" value="F:nucleotidyltransferase activity"/>
    <property type="evidence" value="ECO:0007669"/>
    <property type="project" value="UniProtKB-ARBA"/>
</dbReference>
<sequence>MGVQPNSKQMSGQVSGQISGQIVGLLLAAGRGRRFDPSGARSKLLQPLPTADGRTVLATAAGNLAAALPICVVLRGDAPDLAAQVAAYPWVPCETADDGMAASLLCGLEQTADAAGWVIALADMPYVQAATIQALASALRQGAGIAVPTCLGRRGNPVGFSRRHLPQLLALQGDHGARSLLQSYPVVEVAVDDPGIHQDIDTVADIRQSTA</sequence>
<dbReference type="Proteomes" id="UP000072421">
    <property type="component" value="Chromosome"/>
</dbReference>
<reference evidence="3 4" key="1">
    <citation type="submission" date="2015-11" db="EMBL/GenBank/DDBJ databases">
        <title>Exploring the genomic traits of fungus-feeding bacterial genus Collimonas.</title>
        <authorList>
            <person name="Song C."/>
            <person name="Schmidt R."/>
            <person name="de Jager V."/>
            <person name="Krzyzanowska D."/>
            <person name="Jongedijk E."/>
            <person name="Cankar K."/>
            <person name="Beekwilder J."/>
            <person name="van Veen A."/>
            <person name="de Boer W."/>
            <person name="van Veen J.A."/>
            <person name="Garbeva P."/>
        </authorList>
    </citation>
    <scope>NUCLEOTIDE SEQUENCE [LARGE SCALE GENOMIC DNA]</scope>
    <source>
        <strain evidence="3 4">Ter6</strain>
    </source>
</reference>
<proteinExistence type="predicted"/>
<organism evidence="3">
    <name type="scientific">Collimonas fungivorans</name>
    <dbReference type="NCBI Taxonomy" id="158899"/>
    <lineage>
        <taxon>Bacteria</taxon>
        <taxon>Pseudomonadati</taxon>
        <taxon>Pseudomonadota</taxon>
        <taxon>Betaproteobacteria</taxon>
        <taxon>Burkholderiales</taxon>
        <taxon>Oxalobacteraceae</taxon>
        <taxon>Collimonas</taxon>
    </lineage>
</organism>